<dbReference type="PANTHER" id="PTHR43080:SF26">
    <property type="entry name" value="REGULATORY PROTEIN"/>
    <property type="match status" value="1"/>
</dbReference>
<dbReference type="InterPro" id="IPR000644">
    <property type="entry name" value="CBS_dom"/>
</dbReference>
<evidence type="ECO:0000313" key="6">
    <source>
        <dbReference type="Proteomes" id="UP001156905"/>
    </source>
</evidence>
<evidence type="ECO:0000313" key="5">
    <source>
        <dbReference type="EMBL" id="GLR85387.1"/>
    </source>
</evidence>
<dbReference type="InterPro" id="IPR046342">
    <property type="entry name" value="CBS_dom_sf"/>
</dbReference>
<name>A0ABQ6AT29_9BRAD</name>
<accession>A0ABQ6AT29</accession>
<dbReference type="InterPro" id="IPR007055">
    <property type="entry name" value="BON_dom"/>
</dbReference>
<comment type="caution">
    <text evidence="5">The sequence shown here is derived from an EMBL/GenBank/DDBJ whole genome shotgun (WGS) entry which is preliminary data.</text>
</comment>
<evidence type="ECO:0008006" key="7">
    <source>
        <dbReference type="Google" id="ProtNLM"/>
    </source>
</evidence>
<dbReference type="SMART" id="SM00116">
    <property type="entry name" value="CBS"/>
    <property type="match status" value="2"/>
</dbReference>
<dbReference type="PIRSF" id="PIRSF036990">
    <property type="entry name" value="UCP036990_CBS_BON"/>
    <property type="match status" value="1"/>
</dbReference>
<proteinExistence type="predicted"/>
<reference evidence="6" key="1">
    <citation type="journal article" date="2019" name="Int. J. Syst. Evol. Microbiol.">
        <title>The Global Catalogue of Microorganisms (GCM) 10K type strain sequencing project: providing services to taxonomists for standard genome sequencing and annotation.</title>
        <authorList>
            <consortium name="The Broad Institute Genomics Platform"/>
            <consortium name="The Broad Institute Genome Sequencing Center for Infectious Disease"/>
            <person name="Wu L."/>
            <person name="Ma J."/>
        </authorList>
    </citation>
    <scope>NUCLEOTIDE SEQUENCE [LARGE SCALE GENOMIC DNA]</scope>
    <source>
        <strain evidence="6">NBRC 102520</strain>
    </source>
</reference>
<dbReference type="Proteomes" id="UP001156905">
    <property type="component" value="Unassembled WGS sequence"/>
</dbReference>
<feature type="domain" description="BON" evidence="3">
    <location>
        <begin position="161"/>
        <end position="228"/>
    </location>
</feature>
<evidence type="ECO:0000259" key="4">
    <source>
        <dbReference type="PROSITE" id="PS51371"/>
    </source>
</evidence>
<dbReference type="Pfam" id="PF04972">
    <property type="entry name" value="BON"/>
    <property type="match status" value="1"/>
</dbReference>
<protein>
    <recommendedName>
        <fullName evidence="7">CBS domain-containing protein</fullName>
    </recommendedName>
</protein>
<evidence type="ECO:0000259" key="3">
    <source>
        <dbReference type="PROSITE" id="PS50914"/>
    </source>
</evidence>
<dbReference type="CDD" id="cd04586">
    <property type="entry name" value="CBS_pair_BON_assoc"/>
    <property type="match status" value="1"/>
</dbReference>
<organism evidence="5 6">
    <name type="scientific">Bradyrhizobium iriomotense</name>
    <dbReference type="NCBI Taxonomy" id="441950"/>
    <lineage>
        <taxon>Bacteria</taxon>
        <taxon>Pseudomonadati</taxon>
        <taxon>Pseudomonadota</taxon>
        <taxon>Alphaproteobacteria</taxon>
        <taxon>Hyphomicrobiales</taxon>
        <taxon>Nitrobacteraceae</taxon>
        <taxon>Bradyrhizobium</taxon>
    </lineage>
</organism>
<evidence type="ECO:0000256" key="1">
    <source>
        <dbReference type="ARBA" id="ARBA00023122"/>
    </source>
</evidence>
<feature type="domain" description="CBS" evidence="4">
    <location>
        <begin position="12"/>
        <end position="70"/>
    </location>
</feature>
<dbReference type="PROSITE" id="PS51371">
    <property type="entry name" value="CBS"/>
    <property type="match status" value="2"/>
</dbReference>
<dbReference type="Gene3D" id="3.10.580.10">
    <property type="entry name" value="CBS-domain"/>
    <property type="match status" value="1"/>
</dbReference>
<feature type="domain" description="CBS" evidence="4">
    <location>
        <begin position="99"/>
        <end position="155"/>
    </location>
</feature>
<keyword evidence="6" id="KW-1185">Reference proteome</keyword>
<dbReference type="Gene3D" id="3.30.1340.30">
    <property type="match status" value="1"/>
</dbReference>
<gene>
    <name evidence="5" type="ORF">GCM10007857_20980</name>
</gene>
<dbReference type="SUPFAM" id="SSF54631">
    <property type="entry name" value="CBS-domain pair"/>
    <property type="match status" value="1"/>
</dbReference>
<dbReference type="PROSITE" id="PS50914">
    <property type="entry name" value="BON"/>
    <property type="match status" value="1"/>
</dbReference>
<dbReference type="EMBL" id="BSOW01000006">
    <property type="protein sequence ID" value="GLR85387.1"/>
    <property type="molecule type" value="Genomic_DNA"/>
</dbReference>
<evidence type="ECO:0000256" key="2">
    <source>
        <dbReference type="PROSITE-ProRule" id="PRU00703"/>
    </source>
</evidence>
<sequence length="247" mass="27185">MRSYTMRAHQIMTRSVISVTPDTTIVEAANIMLKRHVSGLPVVDETGKLVGVVSEGDFIRRSEIGTQRKRGRWLKFILGPGQSASDFVQEHGRKVSEVMTTSPVTITEDTALAEIVDIMEQNNIKRLPVVRGDKVVGLVSRANLLQAVASLARQVPDPTADDDHIRSRIIDAMEKNDWCPFGLNVIVRDGIVHLSGVVTDESARRAAIVLTENIDGVKKVHDHLCWVDTISGVYLNSPEDDNLAKAS</sequence>
<dbReference type="PANTHER" id="PTHR43080">
    <property type="entry name" value="CBS DOMAIN-CONTAINING PROTEIN CBSX3, MITOCHONDRIAL"/>
    <property type="match status" value="1"/>
</dbReference>
<dbReference type="Pfam" id="PF00571">
    <property type="entry name" value="CBS"/>
    <property type="match status" value="2"/>
</dbReference>
<dbReference type="InterPro" id="IPR017080">
    <property type="entry name" value="UCP036990_CBS_BON"/>
</dbReference>
<keyword evidence="1 2" id="KW-0129">CBS domain</keyword>
<dbReference type="InterPro" id="IPR051257">
    <property type="entry name" value="Diverse_CBS-Domain"/>
</dbReference>